<dbReference type="Pfam" id="PF10411">
    <property type="entry name" value="DsbC_N"/>
    <property type="match status" value="1"/>
</dbReference>
<evidence type="ECO:0000256" key="5">
    <source>
        <dbReference type="ARBA" id="ARBA00022764"/>
    </source>
</evidence>
<dbReference type="InterPro" id="IPR009094">
    <property type="entry name" value="DiS-bond_isomerase_DsbC/G_N_sf"/>
</dbReference>
<dbReference type="SUPFAM" id="SSF52833">
    <property type="entry name" value="Thioredoxin-like"/>
    <property type="match status" value="1"/>
</dbReference>
<dbReference type="GO" id="GO:0016853">
    <property type="term" value="F:isomerase activity"/>
    <property type="evidence" value="ECO:0007669"/>
    <property type="project" value="UniProtKB-KW"/>
</dbReference>
<comment type="function">
    <text evidence="8">Required for disulfide bond formation in some periplasmic proteins. Acts by transferring its disulfide bond to other proteins and is reduced in the process.</text>
</comment>
<keyword evidence="5 8" id="KW-0574">Periplasm</keyword>
<comment type="similarity">
    <text evidence="2 8">Belongs to the thioredoxin family. DsbC subfamily.</text>
</comment>
<dbReference type="PANTHER" id="PTHR35272:SF3">
    <property type="entry name" value="THIOL:DISULFIDE INTERCHANGE PROTEIN DSBC"/>
    <property type="match status" value="1"/>
</dbReference>
<dbReference type="InterPro" id="IPR036249">
    <property type="entry name" value="Thioredoxin-like_sf"/>
</dbReference>
<dbReference type="Proteomes" id="UP000007843">
    <property type="component" value="Chromosome"/>
</dbReference>
<protein>
    <recommendedName>
        <fullName evidence="8">Thiol:disulfide interchange protein</fullName>
    </recommendedName>
</protein>
<evidence type="ECO:0000256" key="1">
    <source>
        <dbReference type="ARBA" id="ARBA00004418"/>
    </source>
</evidence>
<dbReference type="NCBIfam" id="NF008129">
    <property type="entry name" value="PRK10877.1"/>
    <property type="match status" value="1"/>
</dbReference>
<feature type="chain" id="PRO_5010002740" description="Thiol:disulfide interchange protein" evidence="8">
    <location>
        <begin position="22"/>
        <end position="237"/>
    </location>
</feature>
<dbReference type="PANTHER" id="PTHR35272">
    <property type="entry name" value="THIOL:DISULFIDE INTERCHANGE PROTEIN DSBC-RELATED"/>
    <property type="match status" value="1"/>
</dbReference>
<dbReference type="FunFam" id="3.40.30.10:FF:000083">
    <property type="entry name" value="Thiol:disulfide interchange protein"/>
    <property type="match status" value="1"/>
</dbReference>
<dbReference type="EMBL" id="CP003218">
    <property type="protein sequence ID" value="AEX02218.1"/>
    <property type="molecule type" value="Genomic_DNA"/>
</dbReference>
<dbReference type="InterPro" id="IPR018950">
    <property type="entry name" value="DiS-bond_isomerase_DsbC/G_N"/>
</dbReference>
<evidence type="ECO:0000259" key="9">
    <source>
        <dbReference type="Pfam" id="PF10411"/>
    </source>
</evidence>
<sequence>MKKGLLMFTLLATTLSGAAHADSAAIKQLLAKLGVQSSDVQPSPIKGISTVLTDSGVIYVTDDGKHIIQGPMYDVSGAQPVNVTNTLLAGKLNALEKEMIVYKAPQEKHVITVFTDITCGYCHKLHEQMSDYNALGITVRYLAFPRQGLQSEAEQNMKAIWCAKDRNKALDDAMSGKGVQPASCDVDIAKHYMLGVQLGVNGTPAMVLSDGTLMPGYRDPKDLKALLDEHQKQTSGN</sequence>
<evidence type="ECO:0000256" key="4">
    <source>
        <dbReference type="ARBA" id="ARBA00022729"/>
    </source>
</evidence>
<dbReference type="InterPro" id="IPR017937">
    <property type="entry name" value="Thioredoxin_CS"/>
</dbReference>
<reference evidence="11 12" key="1">
    <citation type="journal article" date="2012" name="J. Bacteriol.">
        <title>Complete genome sequence of Klebsiella oxytoca KCTC 1686, used in production of 2,3-butanediol.</title>
        <authorList>
            <person name="Shin S.H."/>
            <person name="Kim S."/>
            <person name="Kim J.Y."/>
            <person name="Lee S."/>
            <person name="Um Y."/>
            <person name="Oh M.K."/>
            <person name="Kim Y.R."/>
            <person name="Lee J."/>
            <person name="Yang K.S."/>
        </authorList>
    </citation>
    <scope>NUCLEOTIDE SEQUENCE [LARGE SCALE GENOMIC DNA]</scope>
    <source>
        <strain evidence="12">ATCC 8724 / DSM 4798 / JCM 20051 / NBRC 3318 / NRRL B-199 / KCTC 1686</strain>
    </source>
</reference>
<dbReference type="GO" id="GO:0042597">
    <property type="term" value="C:periplasmic space"/>
    <property type="evidence" value="ECO:0007669"/>
    <property type="project" value="UniProtKB-SubCell"/>
</dbReference>
<comment type="subunit">
    <text evidence="3">Homodimer.</text>
</comment>
<dbReference type="InterPro" id="IPR012336">
    <property type="entry name" value="Thioredoxin-like_fold"/>
</dbReference>
<evidence type="ECO:0000256" key="3">
    <source>
        <dbReference type="ARBA" id="ARBA00011738"/>
    </source>
</evidence>
<evidence type="ECO:0000256" key="6">
    <source>
        <dbReference type="ARBA" id="ARBA00023157"/>
    </source>
</evidence>
<accession>A0A0H3H1G1</accession>
<dbReference type="RefSeq" id="WP_004854054.1">
    <property type="nucleotide sequence ID" value="NC_016612.1"/>
</dbReference>
<dbReference type="Gene3D" id="3.40.30.10">
    <property type="entry name" value="Glutaredoxin"/>
    <property type="match status" value="1"/>
</dbReference>
<keyword evidence="7 8" id="KW-0676">Redox-active center</keyword>
<dbReference type="AlphaFoldDB" id="A0A0H3H1G1"/>
<dbReference type="KEGG" id="kox:KOX_02385"/>
<feature type="domain" description="Thioredoxin-like fold" evidence="10">
    <location>
        <begin position="104"/>
        <end position="227"/>
    </location>
</feature>
<dbReference type="HOGENOM" id="CLU_083593_0_0_6"/>
<evidence type="ECO:0000256" key="7">
    <source>
        <dbReference type="ARBA" id="ARBA00023284"/>
    </source>
</evidence>
<comment type="subcellular location">
    <subcellularLocation>
        <location evidence="1 8">Periplasm</location>
    </subcellularLocation>
</comment>
<evidence type="ECO:0000313" key="11">
    <source>
        <dbReference type="EMBL" id="AEX02218.1"/>
    </source>
</evidence>
<keyword evidence="6" id="KW-1015">Disulfide bond</keyword>
<dbReference type="Gene3D" id="3.10.450.70">
    <property type="entry name" value="Disulphide bond isomerase, DsbC/G, N-terminal"/>
    <property type="match status" value="1"/>
</dbReference>
<dbReference type="PROSITE" id="PS00194">
    <property type="entry name" value="THIOREDOXIN_1"/>
    <property type="match status" value="1"/>
</dbReference>
<name>A0A0H3H1G1_KLEM8</name>
<organism evidence="11 12">
    <name type="scientific">Klebsiella michiganensis (strain ATCC 8724 / DSM 4798 / JCM 20051 / NBRC 3318 / NRRL B-199 / KCTC 1686 / BUCSAV 143 / CCM 1901)</name>
    <dbReference type="NCBI Taxonomy" id="1006551"/>
    <lineage>
        <taxon>Bacteria</taxon>
        <taxon>Pseudomonadati</taxon>
        <taxon>Pseudomonadota</taxon>
        <taxon>Gammaproteobacteria</taxon>
        <taxon>Enterobacterales</taxon>
        <taxon>Enterobacteriaceae</taxon>
        <taxon>Klebsiella/Raoultella group</taxon>
        <taxon>Klebsiella</taxon>
    </lineage>
</organism>
<dbReference type="CDD" id="cd03020">
    <property type="entry name" value="DsbA_DsbC_DsbG"/>
    <property type="match status" value="1"/>
</dbReference>
<dbReference type="InterPro" id="IPR033954">
    <property type="entry name" value="DiS-bond_Isoase_DsbC/G"/>
</dbReference>
<evidence type="ECO:0000256" key="2">
    <source>
        <dbReference type="ARBA" id="ARBA00009813"/>
    </source>
</evidence>
<feature type="signal peptide" evidence="8">
    <location>
        <begin position="1"/>
        <end position="21"/>
    </location>
</feature>
<proteinExistence type="inferred from homology"/>
<dbReference type="SUPFAM" id="SSF54423">
    <property type="entry name" value="DsbC/DsbG N-terminal domain-like"/>
    <property type="match status" value="1"/>
</dbReference>
<dbReference type="InterPro" id="IPR051470">
    <property type="entry name" value="Thiol:disulfide_interchange"/>
</dbReference>
<evidence type="ECO:0000256" key="8">
    <source>
        <dbReference type="RuleBase" id="RU364038"/>
    </source>
</evidence>
<evidence type="ECO:0000313" key="12">
    <source>
        <dbReference type="Proteomes" id="UP000007843"/>
    </source>
</evidence>
<feature type="domain" description="Disulphide bond isomerase DsbC/G N-terminal" evidence="9">
    <location>
        <begin position="18"/>
        <end position="85"/>
    </location>
</feature>
<keyword evidence="11" id="KW-0413">Isomerase</keyword>
<dbReference type="Pfam" id="PF13098">
    <property type="entry name" value="Thioredoxin_2"/>
    <property type="match status" value="1"/>
</dbReference>
<keyword evidence="4 8" id="KW-0732">Signal</keyword>
<gene>
    <name evidence="11" type="ordered locus">KOX_02385</name>
</gene>
<evidence type="ECO:0000259" key="10">
    <source>
        <dbReference type="Pfam" id="PF13098"/>
    </source>
</evidence>